<dbReference type="EMBL" id="PDNA01000154">
    <property type="protein sequence ID" value="PGH09230.1"/>
    <property type="molecule type" value="Genomic_DNA"/>
</dbReference>
<accession>A0A2B7XJZ1</accession>
<name>A0A2B7XJZ1_POLH7</name>
<evidence type="ECO:0000313" key="2">
    <source>
        <dbReference type="Proteomes" id="UP000224634"/>
    </source>
</evidence>
<sequence length="204" mass="23489">MPNSFFHKLKDREALDTFSIRQLEKCLNSHPCIGCRKPYGGYLSVLSGKRYCHECVFREPNYAGLAQDNAEVVIAAQAACLCFRISLHYFRPHIRTVRWKEAPDEETIHLVSGTLAREFAIRSFGSEGAMEEFTQMIYDITVHVHDACRAAWPDRADKELYLMWPMASTEAMHLHALLCETSYFQEIVNERAYVPLPEAPMLRN</sequence>
<gene>
    <name evidence="1" type="ORF">AJ80_07707</name>
</gene>
<reference evidence="1 2" key="1">
    <citation type="submission" date="2017-10" db="EMBL/GenBank/DDBJ databases">
        <title>Comparative genomics in systemic dimorphic fungi from Ajellomycetaceae.</title>
        <authorList>
            <person name="Munoz J.F."/>
            <person name="Mcewen J.G."/>
            <person name="Clay O.K."/>
            <person name="Cuomo C.A."/>
        </authorList>
    </citation>
    <scope>NUCLEOTIDE SEQUENCE [LARGE SCALE GENOMIC DNA]</scope>
    <source>
        <strain evidence="1 2">UAMH7299</strain>
    </source>
</reference>
<organism evidence="1 2">
    <name type="scientific">Polytolypa hystricis (strain UAMH7299)</name>
    <dbReference type="NCBI Taxonomy" id="1447883"/>
    <lineage>
        <taxon>Eukaryota</taxon>
        <taxon>Fungi</taxon>
        <taxon>Dikarya</taxon>
        <taxon>Ascomycota</taxon>
        <taxon>Pezizomycotina</taxon>
        <taxon>Eurotiomycetes</taxon>
        <taxon>Eurotiomycetidae</taxon>
        <taxon>Onygenales</taxon>
        <taxon>Onygenales incertae sedis</taxon>
        <taxon>Polytolypa</taxon>
    </lineage>
</organism>
<evidence type="ECO:0000313" key="1">
    <source>
        <dbReference type="EMBL" id="PGH09230.1"/>
    </source>
</evidence>
<keyword evidence="2" id="KW-1185">Reference proteome</keyword>
<proteinExistence type="predicted"/>
<protein>
    <submittedName>
        <fullName evidence="1">Uncharacterized protein</fullName>
    </submittedName>
</protein>
<dbReference type="Proteomes" id="UP000224634">
    <property type="component" value="Unassembled WGS sequence"/>
</dbReference>
<dbReference type="AlphaFoldDB" id="A0A2B7XJZ1"/>
<comment type="caution">
    <text evidence="1">The sequence shown here is derived from an EMBL/GenBank/DDBJ whole genome shotgun (WGS) entry which is preliminary data.</text>
</comment>